<evidence type="ECO:0000313" key="2">
    <source>
        <dbReference type="Proteomes" id="UP000018951"/>
    </source>
</evidence>
<dbReference type="EMBL" id="AXCJ01000008">
    <property type="protein sequence ID" value="ETO91267.1"/>
    <property type="molecule type" value="Genomic_DNA"/>
</dbReference>
<keyword evidence="2" id="KW-1185">Reference proteome</keyword>
<evidence type="ECO:0000313" key="1">
    <source>
        <dbReference type="EMBL" id="ETO91267.1"/>
    </source>
</evidence>
<organism evidence="1 2">
    <name type="scientific">Candidatus Xenolissoclinum pacificiensis L6</name>
    <dbReference type="NCBI Taxonomy" id="1401685"/>
    <lineage>
        <taxon>Bacteria</taxon>
        <taxon>Pseudomonadati</taxon>
        <taxon>Pseudomonadota</taxon>
        <taxon>Alphaproteobacteria</taxon>
        <taxon>Rickettsiales</taxon>
        <taxon>Anaplasmataceae</taxon>
        <taxon>Candidatus Xenolissoclinum</taxon>
    </lineage>
</organism>
<dbReference type="AlphaFoldDB" id="W2V0U7"/>
<protein>
    <submittedName>
        <fullName evidence="1">Uncharacterized protein</fullName>
    </submittedName>
</protein>
<comment type="caution">
    <text evidence="1">The sequence shown here is derived from an EMBL/GenBank/DDBJ whole genome shotgun (WGS) entry which is preliminary data.</text>
</comment>
<gene>
    <name evidence="1" type="ORF">P857_762</name>
</gene>
<reference evidence="1 2" key="1">
    <citation type="journal article" date="2013" name="PLoS ONE">
        <title>Bacterial endosymbiosis in a chordate host: long-term co-evolution and conservation of secondary metabolism.</title>
        <authorList>
            <person name="Kwan J.C."/>
            <person name="Schmidt E.W."/>
        </authorList>
    </citation>
    <scope>NUCLEOTIDE SEQUENCE [LARGE SCALE GENOMIC DNA]</scope>
    <source>
        <strain evidence="2">L6</strain>
    </source>
</reference>
<accession>W2V0U7</accession>
<sequence>MQNRLNSINNRVSKVIISFFLDYIHDILKSFLMNKIFKVIKGHNILECRILYNDKGNWKTLITIPKKYMFSINESHDTGIMKIKLSLIHNEELYQSLTKIQELRTIISLIIIKDITKFLKKYFNRYLCYKSIIKIKGINNDYLTKVYYNVCYTRMITDNRYIELELEYWGRSPCKVNICRMKYTDRTRIGIADYIMNNIHSANYFISVEKDGLQQANMTMKVGYDAFRQDINQLVYSISRTHNFDPGYGIDYIRLFIEEGSDIISIESEFKIKLYRYVPNIKLISEFKVKTTKDHVHITFEVGTHYVWNKSSLRYQVVLDQKDLIFLKKCKIESDKYI</sequence>
<name>W2V0U7_9RICK</name>
<dbReference type="Proteomes" id="UP000018951">
    <property type="component" value="Unassembled WGS sequence"/>
</dbReference>
<proteinExistence type="predicted"/>